<keyword evidence="1" id="KW-0732">Signal</keyword>
<feature type="chain" id="PRO_5047529798" description="Gingipain propeptide domain-containing protein" evidence="1">
    <location>
        <begin position="35"/>
        <end position="274"/>
    </location>
</feature>
<reference evidence="2 3" key="1">
    <citation type="journal article" date="2022" name="Front. Microbiol.">
        <title>High genomic differentiation and limited gene flow indicate recent cryptic speciation within the genus Laspinema (cyanobacteria).</title>
        <authorList>
            <person name="Stanojkovic A."/>
            <person name="Skoupy S."/>
            <person name="Skaloud P."/>
            <person name="Dvorak P."/>
        </authorList>
    </citation>
    <scope>NUCLEOTIDE SEQUENCE [LARGE SCALE GENOMIC DNA]</scope>
    <source>
        <strain evidence="2 3">D2a</strain>
    </source>
</reference>
<name>A0ABT2MTN2_9CYAN</name>
<evidence type="ECO:0000256" key="1">
    <source>
        <dbReference type="SAM" id="SignalP"/>
    </source>
</evidence>
<dbReference type="EMBL" id="JAMXFF010000027">
    <property type="protein sequence ID" value="MCT7968108.1"/>
    <property type="molecule type" value="Genomic_DNA"/>
</dbReference>
<keyword evidence="3" id="KW-1185">Reference proteome</keyword>
<gene>
    <name evidence="2" type="ORF">NG799_17485</name>
</gene>
<proteinExistence type="predicted"/>
<dbReference type="RefSeq" id="WP_368007651.1">
    <property type="nucleotide sequence ID" value="NZ_JAMXFF010000027.1"/>
</dbReference>
<sequence length="274" mass="30071">MFNLQSRDRLLYRQTIRRTPLALGLMAMFLVACQADSPMNTGTDKPEPVASSEVIERREQLIGKMITIRVEPVAQVSPHSFTIQDDGVFASEPILAINASGVPVIVPIDPQTPLQITGTLVRLIATDIERAYGFELDPTLYAEYEGQPAIIAESIAFSPEPDEVTQHPTRYYNHVLAVPGEVATIIATDAFTFDGEASSAMGGNNLLAIAPNSPPWQSGQTLLATGVLRPFVRAEIQREHPLTWDVNLTEQLAAEYRDQPVLIVDHIYSRAIAP</sequence>
<comment type="caution">
    <text evidence="2">The sequence shown here is derived from an EMBL/GenBank/DDBJ whole genome shotgun (WGS) entry which is preliminary data.</text>
</comment>
<feature type="signal peptide" evidence="1">
    <location>
        <begin position="1"/>
        <end position="34"/>
    </location>
</feature>
<dbReference type="PROSITE" id="PS51257">
    <property type="entry name" value="PROKAR_LIPOPROTEIN"/>
    <property type="match status" value="1"/>
</dbReference>
<organism evidence="2 3">
    <name type="scientific">Laspinema palackyanum D2a</name>
    <dbReference type="NCBI Taxonomy" id="2953684"/>
    <lineage>
        <taxon>Bacteria</taxon>
        <taxon>Bacillati</taxon>
        <taxon>Cyanobacteriota</taxon>
        <taxon>Cyanophyceae</taxon>
        <taxon>Oscillatoriophycideae</taxon>
        <taxon>Oscillatoriales</taxon>
        <taxon>Laspinemataceae</taxon>
        <taxon>Laspinema</taxon>
        <taxon>Laspinema palackyanum</taxon>
    </lineage>
</organism>
<protein>
    <recommendedName>
        <fullName evidence="4">Gingipain propeptide domain-containing protein</fullName>
    </recommendedName>
</protein>
<evidence type="ECO:0008006" key="4">
    <source>
        <dbReference type="Google" id="ProtNLM"/>
    </source>
</evidence>
<evidence type="ECO:0000313" key="3">
    <source>
        <dbReference type="Proteomes" id="UP001525890"/>
    </source>
</evidence>
<evidence type="ECO:0000313" key="2">
    <source>
        <dbReference type="EMBL" id="MCT7968108.1"/>
    </source>
</evidence>
<dbReference type="Proteomes" id="UP001525890">
    <property type="component" value="Unassembled WGS sequence"/>
</dbReference>
<accession>A0ABT2MTN2</accession>